<proteinExistence type="predicted"/>
<evidence type="ECO:0000256" key="1">
    <source>
        <dbReference type="SAM" id="MobiDB-lite"/>
    </source>
</evidence>
<reference evidence="3" key="1">
    <citation type="journal article" date="2005" name="Nature">
        <title>The map-based sequence of the rice genome.</title>
        <authorList>
            <consortium name="International rice genome sequencing project (IRGSP)"/>
            <person name="Matsumoto T."/>
            <person name="Wu J."/>
            <person name="Kanamori H."/>
            <person name="Katayose Y."/>
            <person name="Fujisawa M."/>
            <person name="Namiki N."/>
            <person name="Mizuno H."/>
            <person name="Yamamoto K."/>
            <person name="Antonio B.A."/>
            <person name="Baba T."/>
            <person name="Sakata K."/>
            <person name="Nagamura Y."/>
            <person name="Aoki H."/>
            <person name="Arikawa K."/>
            <person name="Arita K."/>
            <person name="Bito T."/>
            <person name="Chiden Y."/>
            <person name="Fujitsuka N."/>
            <person name="Fukunaka R."/>
            <person name="Hamada M."/>
            <person name="Harada C."/>
            <person name="Hayashi A."/>
            <person name="Hijishita S."/>
            <person name="Honda M."/>
            <person name="Hosokawa S."/>
            <person name="Ichikawa Y."/>
            <person name="Idonuma A."/>
            <person name="Iijima M."/>
            <person name="Ikeda M."/>
            <person name="Ikeno M."/>
            <person name="Ito K."/>
            <person name="Ito S."/>
            <person name="Ito T."/>
            <person name="Ito Y."/>
            <person name="Ito Y."/>
            <person name="Iwabuchi A."/>
            <person name="Kamiya K."/>
            <person name="Karasawa W."/>
            <person name="Kurita K."/>
            <person name="Katagiri S."/>
            <person name="Kikuta A."/>
            <person name="Kobayashi H."/>
            <person name="Kobayashi N."/>
            <person name="Machita K."/>
            <person name="Maehara T."/>
            <person name="Masukawa M."/>
            <person name="Mizubayashi T."/>
            <person name="Mukai Y."/>
            <person name="Nagasaki H."/>
            <person name="Nagata Y."/>
            <person name="Naito S."/>
            <person name="Nakashima M."/>
            <person name="Nakama Y."/>
            <person name="Nakamichi Y."/>
            <person name="Nakamura M."/>
            <person name="Meguro A."/>
            <person name="Negishi M."/>
            <person name="Ohta I."/>
            <person name="Ohta T."/>
            <person name="Okamoto M."/>
            <person name="Ono N."/>
            <person name="Saji S."/>
            <person name="Sakaguchi M."/>
            <person name="Sakai K."/>
            <person name="Shibata M."/>
            <person name="Shimokawa T."/>
            <person name="Song J."/>
            <person name="Takazaki Y."/>
            <person name="Terasawa K."/>
            <person name="Tsugane M."/>
            <person name="Tsuji K."/>
            <person name="Ueda S."/>
            <person name="Waki K."/>
            <person name="Yamagata H."/>
            <person name="Yamamoto M."/>
            <person name="Yamamoto S."/>
            <person name="Yamane H."/>
            <person name="Yoshiki S."/>
            <person name="Yoshihara R."/>
            <person name="Yukawa K."/>
            <person name="Zhong H."/>
            <person name="Yano M."/>
            <person name="Yuan Q."/>
            <person name="Ouyang S."/>
            <person name="Liu J."/>
            <person name="Jones K.M."/>
            <person name="Gansberger K."/>
            <person name="Moffat K."/>
            <person name="Hill J."/>
            <person name="Bera J."/>
            <person name="Fadrosh D."/>
            <person name="Jin S."/>
            <person name="Johri S."/>
            <person name="Kim M."/>
            <person name="Overton L."/>
            <person name="Reardon M."/>
            <person name="Tsitrin T."/>
            <person name="Vuong H."/>
            <person name="Weaver B."/>
            <person name="Ciecko A."/>
            <person name="Tallon L."/>
            <person name="Jackson J."/>
            <person name="Pai G."/>
            <person name="Aken S.V."/>
            <person name="Utterback T."/>
            <person name="Reidmuller S."/>
            <person name="Feldblyum T."/>
            <person name="Hsiao J."/>
            <person name="Zismann V."/>
            <person name="Iobst S."/>
            <person name="de Vazeille A.R."/>
            <person name="Buell C.R."/>
            <person name="Ying K."/>
            <person name="Li Y."/>
            <person name="Lu T."/>
            <person name="Huang Y."/>
            <person name="Zhao Q."/>
            <person name="Feng Q."/>
            <person name="Zhang L."/>
            <person name="Zhu J."/>
            <person name="Weng Q."/>
            <person name="Mu J."/>
            <person name="Lu Y."/>
            <person name="Fan D."/>
            <person name="Liu Y."/>
            <person name="Guan J."/>
            <person name="Zhang Y."/>
            <person name="Yu S."/>
            <person name="Liu X."/>
            <person name="Zhang Y."/>
            <person name="Hong G."/>
            <person name="Han B."/>
            <person name="Choisne N."/>
            <person name="Demange N."/>
            <person name="Orjeda G."/>
            <person name="Samain S."/>
            <person name="Cattolico L."/>
            <person name="Pelletier E."/>
            <person name="Couloux A."/>
            <person name="Segurens B."/>
            <person name="Wincker P."/>
            <person name="D'Hont A."/>
            <person name="Scarpelli C."/>
            <person name="Weissenbach J."/>
            <person name="Salanoubat M."/>
            <person name="Quetier F."/>
            <person name="Yu Y."/>
            <person name="Kim H.R."/>
            <person name="Rambo T."/>
            <person name="Currie J."/>
            <person name="Collura K."/>
            <person name="Luo M."/>
            <person name="Yang T."/>
            <person name="Ammiraju J.S.S."/>
            <person name="Engler F."/>
            <person name="Soderlund C."/>
            <person name="Wing R.A."/>
            <person name="Palmer L.E."/>
            <person name="de la Bastide M."/>
            <person name="Spiegel L."/>
            <person name="Nascimento L."/>
            <person name="Zutavern T."/>
            <person name="O'Shaughnessy A."/>
            <person name="Dike S."/>
            <person name="Dedhia N."/>
            <person name="Preston R."/>
            <person name="Balija V."/>
            <person name="McCombie W.R."/>
            <person name="Chow T."/>
            <person name="Chen H."/>
            <person name="Chung M."/>
            <person name="Chen C."/>
            <person name="Shaw J."/>
            <person name="Wu H."/>
            <person name="Hsiao K."/>
            <person name="Chao Y."/>
            <person name="Chu M."/>
            <person name="Cheng C."/>
            <person name="Hour A."/>
            <person name="Lee P."/>
            <person name="Lin S."/>
            <person name="Lin Y."/>
            <person name="Liou J."/>
            <person name="Liu S."/>
            <person name="Hsing Y."/>
            <person name="Raghuvanshi S."/>
            <person name="Mohanty A."/>
            <person name="Bharti A.K."/>
            <person name="Gaur A."/>
            <person name="Gupta V."/>
            <person name="Kumar D."/>
            <person name="Ravi V."/>
            <person name="Vij S."/>
            <person name="Kapur A."/>
            <person name="Khurana P."/>
            <person name="Khurana P."/>
            <person name="Khurana J.P."/>
            <person name="Tyagi A.K."/>
            <person name="Gaikwad K."/>
            <person name="Singh A."/>
            <person name="Dalal V."/>
            <person name="Srivastava S."/>
            <person name="Dixit A."/>
            <person name="Pal A.K."/>
            <person name="Ghazi I.A."/>
            <person name="Yadav M."/>
            <person name="Pandit A."/>
            <person name="Bhargava A."/>
            <person name="Sureshbabu K."/>
            <person name="Batra K."/>
            <person name="Sharma T.R."/>
            <person name="Mohapatra T."/>
            <person name="Singh N.K."/>
            <person name="Messing J."/>
            <person name="Nelson A.B."/>
            <person name="Fuks G."/>
            <person name="Kavchok S."/>
            <person name="Keizer G."/>
            <person name="Linton E."/>
            <person name="Llaca V."/>
            <person name="Song R."/>
            <person name="Tanyolac B."/>
            <person name="Young S."/>
            <person name="Ho-Il K."/>
            <person name="Hahn J.H."/>
            <person name="Sangsakoo G."/>
            <person name="Vanavichit A."/>
            <person name="de Mattos Luiz.A.T."/>
            <person name="Zimmer P.D."/>
            <person name="Malone G."/>
            <person name="Dellagostin O."/>
            <person name="de Oliveira A.C."/>
            <person name="Bevan M."/>
            <person name="Bancroft I."/>
            <person name="Minx P."/>
            <person name="Cordum H."/>
            <person name="Wilson R."/>
            <person name="Cheng Z."/>
            <person name="Jin W."/>
            <person name="Jiang J."/>
            <person name="Leong S.A."/>
            <person name="Iwama H."/>
            <person name="Gojobori T."/>
            <person name="Itoh T."/>
            <person name="Niimura Y."/>
            <person name="Fujii Y."/>
            <person name="Habara T."/>
            <person name="Sakai H."/>
            <person name="Sato Y."/>
            <person name="Wilson G."/>
            <person name="Kumar K."/>
            <person name="McCouch S."/>
            <person name="Juretic N."/>
            <person name="Hoen D."/>
            <person name="Wright S."/>
            <person name="Bruskiewich R."/>
            <person name="Bureau T."/>
            <person name="Miyao A."/>
            <person name="Hirochika H."/>
            <person name="Nishikawa T."/>
            <person name="Kadowaki K."/>
            <person name="Sugiura M."/>
            <person name="Burr B."/>
            <person name="Sasaki T."/>
        </authorList>
    </citation>
    <scope>NUCLEOTIDE SEQUENCE [LARGE SCALE GENOMIC DNA]</scope>
    <source>
        <strain evidence="3">cv. Nipponbare</strain>
    </source>
</reference>
<sequence length="94" mass="10029">MLIATSKRGRGARRRLLGQGQPRSSLVARSRIDHGLVELGRLCGSGEVAWSSAVDVISPPTPSGAMSARSMTTIATHHIWGRRGKKGKEAIGRI</sequence>
<name>A0A0P0XQU6_ORYSJ</name>
<evidence type="ECO:0000313" key="3">
    <source>
        <dbReference type="Proteomes" id="UP000059680"/>
    </source>
</evidence>
<dbReference type="EMBL" id="AP014965">
    <property type="protein sequence ID" value="BAT09268.1"/>
    <property type="molecule type" value="Genomic_DNA"/>
</dbReference>
<reference evidence="2 3" key="2">
    <citation type="journal article" date="2013" name="Plant Cell Physiol.">
        <title>Rice Annotation Project Database (RAP-DB): an integrative and interactive database for rice genomics.</title>
        <authorList>
            <person name="Sakai H."/>
            <person name="Lee S.S."/>
            <person name="Tanaka T."/>
            <person name="Numa H."/>
            <person name="Kim J."/>
            <person name="Kawahara Y."/>
            <person name="Wakimoto H."/>
            <person name="Yang C.C."/>
            <person name="Iwamoto M."/>
            <person name="Abe T."/>
            <person name="Yamada Y."/>
            <person name="Muto A."/>
            <person name="Inokuchi H."/>
            <person name="Ikemura T."/>
            <person name="Matsumoto T."/>
            <person name="Sasaki T."/>
            <person name="Itoh T."/>
        </authorList>
    </citation>
    <scope>NUCLEOTIDE SEQUENCE [LARGE SCALE GENOMIC DNA]</scope>
    <source>
        <strain evidence="3">cv. Nipponbare</strain>
    </source>
</reference>
<organism evidence="2 3">
    <name type="scientific">Oryza sativa subsp. japonica</name>
    <name type="common">Rice</name>
    <dbReference type="NCBI Taxonomy" id="39947"/>
    <lineage>
        <taxon>Eukaryota</taxon>
        <taxon>Viridiplantae</taxon>
        <taxon>Streptophyta</taxon>
        <taxon>Embryophyta</taxon>
        <taxon>Tracheophyta</taxon>
        <taxon>Spermatophyta</taxon>
        <taxon>Magnoliopsida</taxon>
        <taxon>Liliopsida</taxon>
        <taxon>Poales</taxon>
        <taxon>Poaceae</taxon>
        <taxon>BOP clade</taxon>
        <taxon>Oryzoideae</taxon>
        <taxon>Oryzeae</taxon>
        <taxon>Oryzinae</taxon>
        <taxon>Oryza</taxon>
        <taxon>Oryza sativa</taxon>
    </lineage>
</organism>
<feature type="compositionally biased region" description="Basic residues" evidence="1">
    <location>
        <begin position="7"/>
        <end position="16"/>
    </location>
</feature>
<dbReference type="AlphaFoldDB" id="A0A0P0XQU6"/>
<dbReference type="PaxDb" id="39947-A0A0P0XQU6"/>
<evidence type="ECO:0000313" key="2">
    <source>
        <dbReference type="EMBL" id="BAT09268.1"/>
    </source>
</evidence>
<keyword evidence="3" id="KW-1185">Reference proteome</keyword>
<reference evidence="2 3" key="3">
    <citation type="journal article" date="2013" name="Rice">
        <title>Improvement of the Oryza sativa Nipponbare reference genome using next generation sequence and optical map data.</title>
        <authorList>
            <person name="Kawahara Y."/>
            <person name="de la Bastide M."/>
            <person name="Hamilton J.P."/>
            <person name="Kanamori H."/>
            <person name="McCombie W.R."/>
            <person name="Ouyang S."/>
            <person name="Schwartz D.C."/>
            <person name="Tanaka T."/>
            <person name="Wu J."/>
            <person name="Zhou S."/>
            <person name="Childs K.L."/>
            <person name="Davidson R.M."/>
            <person name="Lin H."/>
            <person name="Quesada-Ocampo L."/>
            <person name="Vaillancourt B."/>
            <person name="Sakai H."/>
            <person name="Lee S.S."/>
            <person name="Kim J."/>
            <person name="Numa H."/>
            <person name="Itoh T."/>
            <person name="Buell C.R."/>
            <person name="Matsumoto T."/>
        </authorList>
    </citation>
    <scope>NUCLEOTIDE SEQUENCE [LARGE SCALE GENOMIC DNA]</scope>
    <source>
        <strain evidence="3">cv. Nipponbare</strain>
    </source>
</reference>
<dbReference type="InParanoid" id="A0A0P0XQU6"/>
<gene>
    <name evidence="2" type="ordered locus">Os09g0548000</name>
    <name evidence="2" type="ORF">OSNPB_090548000</name>
</gene>
<feature type="region of interest" description="Disordered" evidence="1">
    <location>
        <begin position="1"/>
        <end position="24"/>
    </location>
</feature>
<protein>
    <submittedName>
        <fullName evidence="2">Os09g0548000 protein</fullName>
    </submittedName>
</protein>
<accession>A0A0P0XQU6</accession>
<dbReference type="Proteomes" id="UP000059680">
    <property type="component" value="Chromosome 9"/>
</dbReference>